<dbReference type="InParanoid" id="A7S3P4"/>
<dbReference type="InterPro" id="IPR017452">
    <property type="entry name" value="GPCR_Rhodpsn_7TM"/>
</dbReference>
<feature type="transmembrane region" description="Helical" evidence="9">
    <location>
        <begin position="88"/>
        <end position="107"/>
    </location>
</feature>
<feature type="transmembrane region" description="Helical" evidence="9">
    <location>
        <begin position="269"/>
        <end position="292"/>
    </location>
</feature>
<dbReference type="PROSITE" id="PS50262">
    <property type="entry name" value="G_PROTEIN_RECEP_F1_2"/>
    <property type="match status" value="1"/>
</dbReference>
<dbReference type="PANTHER" id="PTHR45695:SF15">
    <property type="entry name" value="OPSIN RH2"/>
    <property type="match status" value="1"/>
</dbReference>
<keyword evidence="3 9" id="KW-0812">Transmembrane</keyword>
<keyword evidence="6 9" id="KW-0472">Membrane</keyword>
<proteinExistence type="inferred from homology"/>
<dbReference type="InterPro" id="IPR000611">
    <property type="entry name" value="NPY_rcpt"/>
</dbReference>
<organism evidence="11 12">
    <name type="scientific">Nematostella vectensis</name>
    <name type="common">Starlet sea anemone</name>
    <dbReference type="NCBI Taxonomy" id="45351"/>
    <lineage>
        <taxon>Eukaryota</taxon>
        <taxon>Metazoa</taxon>
        <taxon>Cnidaria</taxon>
        <taxon>Anthozoa</taxon>
        <taxon>Hexacorallia</taxon>
        <taxon>Actiniaria</taxon>
        <taxon>Edwardsiidae</taxon>
        <taxon>Nematostella</taxon>
    </lineage>
</organism>
<dbReference type="HOGENOM" id="CLU_009579_6_4_1"/>
<sequence length="304" mass="35046">MSERSAIIISFGITFLASFFGNSMVCLLITRTRRLRNCTNFSIFNLCIADLMITLVCIPMLTIDFYIAEEWLFGPFMCKTVTFLQNTVINASILILMTISVEKFVVVCFPFQSRYYRGWFPYIIAFMWLVAISDASYTTIFKKILVVAGHKKCILSYPGKLGDRQRYLIGHAVGFFFLPLTIMAVLHCITIFVIQQKLSQRSQTPTQGVQVLRVNVRKLQRKRKAVAILVLIILMFVISWGPYLSLAIWDAFFPPEPQGIVEYYTVLNKIFVLCLWLVFFNSACHPVIYCFLGREYRIAVKNSF</sequence>
<dbReference type="Pfam" id="PF00001">
    <property type="entry name" value="7tm_1"/>
    <property type="match status" value="1"/>
</dbReference>
<feature type="transmembrane region" description="Helical" evidence="9">
    <location>
        <begin position="6"/>
        <end position="29"/>
    </location>
</feature>
<dbReference type="EMBL" id="DS469574">
    <property type="protein sequence ID" value="EDO41672.1"/>
    <property type="molecule type" value="Genomic_DNA"/>
</dbReference>
<feature type="non-terminal residue" evidence="11">
    <location>
        <position position="304"/>
    </location>
</feature>
<dbReference type="OMA" id="HPVIYCF"/>
<dbReference type="FunFam" id="1.20.1070.10:FF:000750">
    <property type="entry name" value="Predicted protein"/>
    <property type="match status" value="1"/>
</dbReference>
<evidence type="ECO:0000256" key="3">
    <source>
        <dbReference type="ARBA" id="ARBA00022692"/>
    </source>
</evidence>
<protein>
    <recommendedName>
        <fullName evidence="10">G-protein coupled receptors family 1 profile domain-containing protein</fullName>
    </recommendedName>
</protein>
<evidence type="ECO:0000256" key="9">
    <source>
        <dbReference type="SAM" id="Phobius"/>
    </source>
</evidence>
<dbReference type="eggNOG" id="KOG4219">
    <property type="taxonomic scope" value="Eukaryota"/>
</dbReference>
<dbReference type="Proteomes" id="UP000001593">
    <property type="component" value="Unassembled WGS sequence"/>
</dbReference>
<evidence type="ECO:0000259" key="10">
    <source>
        <dbReference type="PROSITE" id="PS50262"/>
    </source>
</evidence>
<evidence type="ECO:0000256" key="8">
    <source>
        <dbReference type="ARBA" id="ARBA00023224"/>
    </source>
</evidence>
<dbReference type="InterPro" id="IPR000276">
    <property type="entry name" value="GPCR_Rhodpsn"/>
</dbReference>
<feature type="transmembrane region" description="Helical" evidence="9">
    <location>
        <begin position="119"/>
        <end position="140"/>
    </location>
</feature>
<name>A7S3P4_NEMVE</name>
<keyword evidence="12" id="KW-1185">Reference proteome</keyword>
<comment type="subcellular location">
    <subcellularLocation>
        <location evidence="1">Membrane</location>
        <topology evidence="1">Multi-pass membrane protein</topology>
    </subcellularLocation>
</comment>
<evidence type="ECO:0000256" key="7">
    <source>
        <dbReference type="ARBA" id="ARBA00023170"/>
    </source>
</evidence>
<keyword evidence="5" id="KW-0297">G-protein coupled receptor</keyword>
<evidence type="ECO:0000313" key="12">
    <source>
        <dbReference type="Proteomes" id="UP000001593"/>
    </source>
</evidence>
<dbReference type="PRINTS" id="PR00237">
    <property type="entry name" value="GPCRRHODOPSN"/>
</dbReference>
<dbReference type="SUPFAM" id="SSF81321">
    <property type="entry name" value="Family A G protein-coupled receptor-like"/>
    <property type="match status" value="1"/>
</dbReference>
<comment type="similarity">
    <text evidence="2">Belongs to the G-protein coupled receptor 1 family.</text>
</comment>
<keyword evidence="4 9" id="KW-1133">Transmembrane helix</keyword>
<accession>A7S3P4</accession>
<dbReference type="PhylomeDB" id="A7S3P4"/>
<evidence type="ECO:0000256" key="5">
    <source>
        <dbReference type="ARBA" id="ARBA00023040"/>
    </source>
</evidence>
<keyword evidence="7" id="KW-0675">Receptor</keyword>
<dbReference type="PRINTS" id="PR01012">
    <property type="entry name" value="NRPEPTIDEYR"/>
</dbReference>
<dbReference type="GO" id="GO:0004983">
    <property type="term" value="F:neuropeptide Y receptor activity"/>
    <property type="evidence" value="ECO:0007669"/>
    <property type="project" value="InterPro"/>
</dbReference>
<feature type="domain" description="G-protein coupled receptors family 1 profile" evidence="10">
    <location>
        <begin position="21"/>
        <end position="289"/>
    </location>
</feature>
<dbReference type="GO" id="GO:0005886">
    <property type="term" value="C:plasma membrane"/>
    <property type="evidence" value="ECO:0000318"/>
    <property type="project" value="GO_Central"/>
</dbReference>
<gene>
    <name evidence="11" type="ORF">NEMVEDRAFT_v1g103243</name>
</gene>
<evidence type="ECO:0000256" key="2">
    <source>
        <dbReference type="ARBA" id="ARBA00010663"/>
    </source>
</evidence>
<dbReference type="FunCoup" id="A7S3P4">
    <property type="interactions" value="146"/>
</dbReference>
<evidence type="ECO:0000256" key="4">
    <source>
        <dbReference type="ARBA" id="ARBA00022989"/>
    </source>
</evidence>
<keyword evidence="8" id="KW-0807">Transducer</keyword>
<reference evidence="11 12" key="1">
    <citation type="journal article" date="2007" name="Science">
        <title>Sea anemone genome reveals ancestral eumetazoan gene repertoire and genomic organization.</title>
        <authorList>
            <person name="Putnam N.H."/>
            <person name="Srivastava M."/>
            <person name="Hellsten U."/>
            <person name="Dirks B."/>
            <person name="Chapman J."/>
            <person name="Salamov A."/>
            <person name="Terry A."/>
            <person name="Shapiro H."/>
            <person name="Lindquist E."/>
            <person name="Kapitonov V.V."/>
            <person name="Jurka J."/>
            <person name="Genikhovich G."/>
            <person name="Grigoriev I.V."/>
            <person name="Lucas S.M."/>
            <person name="Steele R.E."/>
            <person name="Finnerty J.R."/>
            <person name="Technau U."/>
            <person name="Martindale M.Q."/>
            <person name="Rokhsar D.S."/>
        </authorList>
    </citation>
    <scope>NUCLEOTIDE SEQUENCE [LARGE SCALE GENOMIC DNA]</scope>
    <source>
        <strain evidence="12">CH2 X CH6</strain>
    </source>
</reference>
<dbReference type="GO" id="GO:0007218">
    <property type="term" value="P:neuropeptide signaling pathway"/>
    <property type="evidence" value="ECO:0000318"/>
    <property type="project" value="GO_Central"/>
</dbReference>
<dbReference type="Gene3D" id="1.20.1070.10">
    <property type="entry name" value="Rhodopsin 7-helix transmembrane proteins"/>
    <property type="match status" value="1"/>
</dbReference>
<dbReference type="STRING" id="45351.A7S3P4"/>
<feature type="transmembrane region" description="Helical" evidence="9">
    <location>
        <begin position="225"/>
        <end position="249"/>
    </location>
</feature>
<evidence type="ECO:0000256" key="6">
    <source>
        <dbReference type="ARBA" id="ARBA00023136"/>
    </source>
</evidence>
<evidence type="ECO:0000313" key="11">
    <source>
        <dbReference type="EMBL" id="EDO41672.1"/>
    </source>
</evidence>
<dbReference type="GO" id="GO:0008528">
    <property type="term" value="F:G protein-coupled peptide receptor activity"/>
    <property type="evidence" value="ECO:0000318"/>
    <property type="project" value="GO_Central"/>
</dbReference>
<dbReference type="PANTHER" id="PTHR45695">
    <property type="entry name" value="LEUCOKININ RECEPTOR-RELATED"/>
    <property type="match status" value="1"/>
</dbReference>
<feature type="transmembrane region" description="Helical" evidence="9">
    <location>
        <begin position="41"/>
        <end position="68"/>
    </location>
</feature>
<evidence type="ECO:0000256" key="1">
    <source>
        <dbReference type="ARBA" id="ARBA00004141"/>
    </source>
</evidence>
<feature type="transmembrane region" description="Helical" evidence="9">
    <location>
        <begin position="168"/>
        <end position="194"/>
    </location>
</feature>
<dbReference type="AlphaFoldDB" id="A7S3P4"/>